<dbReference type="SUPFAM" id="SSF52799">
    <property type="entry name" value="(Phosphotyrosine protein) phosphatases II"/>
    <property type="match status" value="1"/>
</dbReference>
<dbReference type="EMBL" id="BDIP01004894">
    <property type="protein sequence ID" value="GIQ89294.1"/>
    <property type="molecule type" value="Genomic_DNA"/>
</dbReference>
<gene>
    <name evidence="4" type="ORF">KIPB_011725</name>
</gene>
<organism evidence="4 5">
    <name type="scientific">Kipferlia bialata</name>
    <dbReference type="NCBI Taxonomy" id="797122"/>
    <lineage>
        <taxon>Eukaryota</taxon>
        <taxon>Metamonada</taxon>
        <taxon>Carpediemonas-like organisms</taxon>
        <taxon>Kipferlia</taxon>
    </lineage>
</organism>
<feature type="domain" description="Myotubularin phosphatase" evidence="3">
    <location>
        <begin position="1"/>
        <end position="220"/>
    </location>
</feature>
<feature type="active site" description="Phosphocysteine intermediate" evidence="1">
    <location>
        <position position="61"/>
    </location>
</feature>
<evidence type="ECO:0000259" key="3">
    <source>
        <dbReference type="PROSITE" id="PS51339"/>
    </source>
</evidence>
<feature type="binding site" evidence="2">
    <location>
        <begin position="61"/>
        <end position="67"/>
    </location>
    <ligand>
        <name>substrate</name>
    </ligand>
</feature>
<dbReference type="OrthoDB" id="271628at2759"/>
<dbReference type="PROSITE" id="PS51339">
    <property type="entry name" value="PPASE_MYOTUBULARIN"/>
    <property type="match status" value="1"/>
</dbReference>
<protein>
    <submittedName>
        <fullName evidence="4">Myotubularin family protein</fullName>
    </submittedName>
</protein>
<dbReference type="AlphaFoldDB" id="A0A9K3GMH3"/>
<keyword evidence="5" id="KW-1185">Reference proteome</keyword>
<evidence type="ECO:0000313" key="4">
    <source>
        <dbReference type="EMBL" id="GIQ89294.1"/>
    </source>
</evidence>
<sequence>YVTDMLLAPFKMERLLGTSEKDYFGKLRDTKWPDCTRLILNGAVQICEVTTQLQCHTFVHCSDGWDRTPQLSSLAMLLMDPYYRTLDGFAVLVEKEWTSFGHRFGTRCKQTGIYDKKGVPAQVGGNFDSSKISPVFLQWLDCVFQLITQQPQEYEFNEDLLLFLGHHAYSQRFGTFLCDCEHDRTVHMLPCLTQSVWDMALYSNARVCGTWPCTAMLGIV</sequence>
<dbReference type="PANTHER" id="PTHR10807">
    <property type="entry name" value="MYOTUBULARIN-RELATED"/>
    <property type="match status" value="1"/>
</dbReference>
<comment type="caution">
    <text evidence="4">The sequence shown here is derived from an EMBL/GenBank/DDBJ whole genome shotgun (WGS) entry which is preliminary data.</text>
</comment>
<dbReference type="Proteomes" id="UP000265618">
    <property type="component" value="Unassembled WGS sequence"/>
</dbReference>
<dbReference type="InterPro" id="IPR030564">
    <property type="entry name" value="Myotubularin"/>
</dbReference>
<name>A0A9K3GMH3_9EUKA</name>
<feature type="non-terminal residue" evidence="4">
    <location>
        <position position="1"/>
    </location>
</feature>
<evidence type="ECO:0000256" key="2">
    <source>
        <dbReference type="PIRSR" id="PIRSR630564-2"/>
    </source>
</evidence>
<accession>A0A9K3GMH3</accession>
<dbReference type="GO" id="GO:0005737">
    <property type="term" value="C:cytoplasm"/>
    <property type="evidence" value="ECO:0007669"/>
    <property type="project" value="TreeGrafter"/>
</dbReference>
<dbReference type="InterPro" id="IPR029021">
    <property type="entry name" value="Prot-tyrosine_phosphatase-like"/>
</dbReference>
<dbReference type="Pfam" id="PF06602">
    <property type="entry name" value="Myotub-related"/>
    <property type="match status" value="1"/>
</dbReference>
<proteinExistence type="predicted"/>
<evidence type="ECO:0000256" key="1">
    <source>
        <dbReference type="PIRSR" id="PIRSR630564-1"/>
    </source>
</evidence>
<evidence type="ECO:0000313" key="5">
    <source>
        <dbReference type="Proteomes" id="UP000265618"/>
    </source>
</evidence>
<dbReference type="InterPro" id="IPR010569">
    <property type="entry name" value="Myotubularin-like_Pase_dom"/>
</dbReference>
<dbReference type="PANTHER" id="PTHR10807:SF128">
    <property type="entry name" value="PHOSPHATIDYLINOSITOL-3,5-BISPHOSPHATE 3-PHOSPHATASE"/>
    <property type="match status" value="1"/>
</dbReference>
<reference evidence="4 5" key="1">
    <citation type="journal article" date="2018" name="PLoS ONE">
        <title>The draft genome of Kipferlia bialata reveals reductive genome evolution in fornicate parasites.</title>
        <authorList>
            <person name="Tanifuji G."/>
            <person name="Takabayashi S."/>
            <person name="Kume K."/>
            <person name="Takagi M."/>
            <person name="Nakayama T."/>
            <person name="Kamikawa R."/>
            <person name="Inagaki Y."/>
            <person name="Hashimoto T."/>
        </authorList>
    </citation>
    <scope>NUCLEOTIDE SEQUENCE [LARGE SCALE GENOMIC DNA]</scope>
    <source>
        <strain evidence="4">NY0173</strain>
    </source>
</reference>